<proteinExistence type="predicted"/>
<keyword evidence="1" id="KW-0812">Transmembrane</keyword>
<accession>A0A1M7P4H3</accession>
<keyword evidence="1" id="KW-0472">Membrane</keyword>
<sequence>MMMRAHILRRQRGIALPIMLIMLAVMMVSSIYLLKSSTSTTLTTSNLAYEAALTKAADAGLHAGFTYLRTIPNKNVLLTDQAAAGYVATLAQNWTVSNPNFWLGAITLPADADGNRVQYVIHRMCAFTGAYDNPTNRCQTTAPRPGTTGPRALGETLKIDASNLASAAQIHYVVTARVFGPRGGNVVTQAVIMKGP</sequence>
<dbReference type="AlphaFoldDB" id="A0A1M7P4H3"/>
<evidence type="ECO:0000313" key="3">
    <source>
        <dbReference type="Proteomes" id="UP000184339"/>
    </source>
</evidence>
<evidence type="ECO:0000256" key="1">
    <source>
        <dbReference type="SAM" id="Phobius"/>
    </source>
</evidence>
<reference evidence="3" key="1">
    <citation type="submission" date="2016-11" db="EMBL/GenBank/DDBJ databases">
        <authorList>
            <person name="Varghese N."/>
            <person name="Submissions S."/>
        </authorList>
    </citation>
    <scope>NUCLEOTIDE SEQUENCE [LARGE SCALE GENOMIC DNA]</scope>
    <source>
        <strain evidence="3">Sac-22</strain>
    </source>
</reference>
<organism evidence="2 3">
    <name type="scientific">Duganella sacchari</name>
    <dbReference type="NCBI Taxonomy" id="551987"/>
    <lineage>
        <taxon>Bacteria</taxon>
        <taxon>Pseudomonadati</taxon>
        <taxon>Pseudomonadota</taxon>
        <taxon>Betaproteobacteria</taxon>
        <taxon>Burkholderiales</taxon>
        <taxon>Oxalobacteraceae</taxon>
        <taxon>Telluria group</taxon>
        <taxon>Duganella</taxon>
    </lineage>
</organism>
<dbReference type="EMBL" id="FRCX01000004">
    <property type="protein sequence ID" value="SHN11551.1"/>
    <property type="molecule type" value="Genomic_DNA"/>
</dbReference>
<evidence type="ECO:0000313" key="2">
    <source>
        <dbReference type="EMBL" id="SHN11551.1"/>
    </source>
</evidence>
<dbReference type="Proteomes" id="UP000184339">
    <property type="component" value="Unassembled WGS sequence"/>
</dbReference>
<gene>
    <name evidence="2" type="ORF">SAMN05192549_104409</name>
</gene>
<keyword evidence="1" id="KW-1133">Transmembrane helix</keyword>
<name>A0A1M7P4H3_9BURK</name>
<dbReference type="STRING" id="551987.SAMN05192549_104409"/>
<keyword evidence="3" id="KW-1185">Reference proteome</keyword>
<protein>
    <submittedName>
        <fullName evidence="2">Tfp pilus assembly protein PilX</fullName>
    </submittedName>
</protein>
<dbReference type="RefSeq" id="WP_229255671.1">
    <property type="nucleotide sequence ID" value="NZ_FRCX01000004.1"/>
</dbReference>
<feature type="transmembrane region" description="Helical" evidence="1">
    <location>
        <begin position="12"/>
        <end position="34"/>
    </location>
</feature>